<evidence type="ECO:0000256" key="3">
    <source>
        <dbReference type="ARBA" id="ARBA00022898"/>
    </source>
</evidence>
<reference evidence="7 8" key="1">
    <citation type="journal article" date="2003" name="Int. J. Syst. Evol. Microbiol.">
        <title>Virgibacillus carmonensis sp. nov., Virgibacillus necropolis sp. nov. and Virgibacillus picturae sp. nov., three novel species isolated from deteriorated mural paintings, transfer of the species of the genus salibacillus to Virgibacillus, as Virgibacillus marismortui comb. nov. and Virgibacillus salexigens comb. nov., and emended description of the genus Virgibacillus.</title>
        <authorList>
            <person name="Heyrman J."/>
            <person name="Logan N.A."/>
            <person name="Busse H.J."/>
            <person name="Balcaen A."/>
            <person name="Lebbe L."/>
            <person name="Rodriguez-Diaz M."/>
            <person name="Swings J."/>
            <person name="De Vos P."/>
        </authorList>
    </citation>
    <scope>NUCLEOTIDE SEQUENCE [LARGE SCALE GENOMIC DNA]</scope>
    <source>
        <strain evidence="7 8">LMG 19488</strain>
    </source>
</reference>
<keyword evidence="8" id="KW-1185">Reference proteome</keyword>
<dbReference type="InterPro" id="IPR051798">
    <property type="entry name" value="Class-II_PLP-Dep_Aminotrans"/>
</dbReference>
<keyword evidence="4" id="KW-0456">Lyase</keyword>
<gene>
    <name evidence="7" type="ORF">CFK40_04315</name>
</gene>
<dbReference type="InterPro" id="IPR027619">
    <property type="entry name" value="C-S_lyase_PatB-like"/>
</dbReference>
<evidence type="ECO:0000313" key="8">
    <source>
        <dbReference type="Proteomes" id="UP000204391"/>
    </source>
</evidence>
<accession>A0A221M9H2</accession>
<evidence type="ECO:0000259" key="6">
    <source>
        <dbReference type="Pfam" id="PF00155"/>
    </source>
</evidence>
<evidence type="ECO:0000313" key="7">
    <source>
        <dbReference type="EMBL" id="ASN04287.1"/>
    </source>
</evidence>
<protein>
    <recommendedName>
        <fullName evidence="2">cysteine-S-conjugate beta-lyase</fullName>
        <ecNumber evidence="2">4.4.1.13</ecNumber>
    </recommendedName>
</protein>
<dbReference type="GO" id="GO:0047804">
    <property type="term" value="F:cysteine-S-conjugate beta-lyase activity"/>
    <property type="evidence" value="ECO:0007669"/>
    <property type="project" value="UniProtKB-EC"/>
</dbReference>
<evidence type="ECO:0000256" key="4">
    <source>
        <dbReference type="ARBA" id="ARBA00023239"/>
    </source>
</evidence>
<dbReference type="CDD" id="cd00609">
    <property type="entry name" value="AAT_like"/>
    <property type="match status" value="1"/>
</dbReference>
<evidence type="ECO:0000256" key="2">
    <source>
        <dbReference type="ARBA" id="ARBA00012224"/>
    </source>
</evidence>
<keyword evidence="7" id="KW-0032">Aminotransferase</keyword>
<dbReference type="Gene3D" id="3.90.1150.10">
    <property type="entry name" value="Aspartate Aminotransferase, domain 1"/>
    <property type="match status" value="1"/>
</dbReference>
<keyword evidence="3" id="KW-0663">Pyridoxal phosphate</keyword>
<dbReference type="RefSeq" id="WP_089530909.1">
    <property type="nucleotide sequence ID" value="NZ_CP022437.1"/>
</dbReference>
<dbReference type="PANTHER" id="PTHR43525">
    <property type="entry name" value="PROTEIN MALY"/>
    <property type="match status" value="1"/>
</dbReference>
<comment type="similarity">
    <text evidence="5">Belongs to the class-II pyridoxal-phosphate-dependent aminotransferase family. MalY/PatB cystathionine beta-lyase subfamily.</text>
</comment>
<keyword evidence="7" id="KW-0808">Transferase</keyword>
<dbReference type="NCBIfam" id="TIGR04350">
    <property type="entry name" value="C_S_lyase_PatB"/>
    <property type="match status" value="1"/>
</dbReference>
<dbReference type="EC" id="4.4.1.13" evidence="2"/>
<dbReference type="InterPro" id="IPR004839">
    <property type="entry name" value="Aminotransferase_I/II_large"/>
</dbReference>
<dbReference type="Gene3D" id="3.40.640.10">
    <property type="entry name" value="Type I PLP-dependent aspartate aminotransferase-like (Major domain)"/>
    <property type="match status" value="1"/>
</dbReference>
<dbReference type="AlphaFoldDB" id="A0A221M9H2"/>
<dbReference type="GO" id="GO:0030170">
    <property type="term" value="F:pyridoxal phosphate binding"/>
    <property type="evidence" value="ECO:0007669"/>
    <property type="project" value="InterPro"/>
</dbReference>
<organism evidence="7 8">
    <name type="scientific">Virgibacillus necropolis</name>
    <dbReference type="NCBI Taxonomy" id="163877"/>
    <lineage>
        <taxon>Bacteria</taxon>
        <taxon>Bacillati</taxon>
        <taxon>Bacillota</taxon>
        <taxon>Bacilli</taxon>
        <taxon>Bacillales</taxon>
        <taxon>Bacillaceae</taxon>
        <taxon>Virgibacillus</taxon>
    </lineage>
</organism>
<proteinExistence type="inferred from homology"/>
<comment type="cofactor">
    <cofactor evidence="1">
        <name>pyridoxal 5'-phosphate</name>
        <dbReference type="ChEBI" id="CHEBI:597326"/>
    </cofactor>
</comment>
<dbReference type="Proteomes" id="UP000204391">
    <property type="component" value="Chromosome"/>
</dbReference>
<dbReference type="InterPro" id="IPR015424">
    <property type="entry name" value="PyrdxlP-dep_Trfase"/>
</dbReference>
<dbReference type="InterPro" id="IPR015421">
    <property type="entry name" value="PyrdxlP-dep_Trfase_major"/>
</dbReference>
<dbReference type="Pfam" id="PF00155">
    <property type="entry name" value="Aminotran_1_2"/>
    <property type="match status" value="1"/>
</dbReference>
<name>A0A221M9H2_9BACI</name>
<dbReference type="PANTHER" id="PTHR43525:SF1">
    <property type="entry name" value="PROTEIN MALY"/>
    <property type="match status" value="1"/>
</dbReference>
<dbReference type="KEGG" id="vne:CFK40_04315"/>
<dbReference type="EMBL" id="CP022437">
    <property type="protein sequence ID" value="ASN04287.1"/>
    <property type="molecule type" value="Genomic_DNA"/>
</dbReference>
<evidence type="ECO:0000256" key="5">
    <source>
        <dbReference type="ARBA" id="ARBA00037974"/>
    </source>
</evidence>
<sequence>MFNKFIDRRKTNSAKWEEAMNDTKSDDTIALSVAEMDFRSSPEVVNKMVTAANHGIYGYTNVSESYYKVVQEWMKKSYDWEISEEWIVFCPRIIQAISLIIQNNTDKRDKIVIQTPLYSPLKNAIEINDRTVVANPLLYTNGRYEMNFKDLENKFSSGVKAIILCSPHNPVGRVWNKDELLKLVELCIQYNVLLISDEVHADFTFYKSHIPVGKVPAAKNNVIICTSPAKTFNLPGLEVSNIIIPNQMLREKFKYNLKQAGIFNPTYFAIPALEQAYLYGEEWLLAVKKYVLENYNFVKSYIHVNLPNLRVVQSEGTYLMWVDCSELKLNESDLKKWFFKDARVAVSMGYSFGSNGKGFIRLNIATPRKKLEEALDRILSSYPLK</sequence>
<dbReference type="GO" id="GO:0008483">
    <property type="term" value="F:transaminase activity"/>
    <property type="evidence" value="ECO:0007669"/>
    <property type="project" value="UniProtKB-KW"/>
</dbReference>
<evidence type="ECO:0000256" key="1">
    <source>
        <dbReference type="ARBA" id="ARBA00001933"/>
    </source>
</evidence>
<dbReference type="InterPro" id="IPR015422">
    <property type="entry name" value="PyrdxlP-dep_Trfase_small"/>
</dbReference>
<dbReference type="OrthoDB" id="9802872at2"/>
<dbReference type="SUPFAM" id="SSF53383">
    <property type="entry name" value="PLP-dependent transferases"/>
    <property type="match status" value="1"/>
</dbReference>
<feature type="domain" description="Aminotransferase class I/classII large" evidence="6">
    <location>
        <begin position="27"/>
        <end position="378"/>
    </location>
</feature>